<dbReference type="Proteomes" id="UP000199437">
    <property type="component" value="Unassembled WGS sequence"/>
</dbReference>
<dbReference type="GeneID" id="99985697"/>
<gene>
    <name evidence="1" type="ORF">SAMN05216290_0959</name>
</gene>
<name>A0A1I0N7H2_9BACT</name>
<dbReference type="RefSeq" id="WP_090257352.1">
    <property type="nucleotide sequence ID" value="NZ_FOIR01000001.1"/>
</dbReference>
<protein>
    <submittedName>
        <fullName evidence="1">WavE lipopolysaccharide synthesis</fullName>
    </submittedName>
</protein>
<accession>A0A1I0N7H2</accession>
<dbReference type="EMBL" id="FOIR01000001">
    <property type="protein sequence ID" value="SEV96610.1"/>
    <property type="molecule type" value="Genomic_DNA"/>
</dbReference>
<dbReference type="AlphaFoldDB" id="A0A1I0N7H2"/>
<organism evidence="1 2">
    <name type="scientific">Roseivirga pacifica</name>
    <dbReference type="NCBI Taxonomy" id="1267423"/>
    <lineage>
        <taxon>Bacteria</taxon>
        <taxon>Pseudomonadati</taxon>
        <taxon>Bacteroidota</taxon>
        <taxon>Cytophagia</taxon>
        <taxon>Cytophagales</taxon>
        <taxon>Roseivirgaceae</taxon>
        <taxon>Roseivirga</taxon>
    </lineage>
</organism>
<evidence type="ECO:0000313" key="2">
    <source>
        <dbReference type="Proteomes" id="UP000199437"/>
    </source>
</evidence>
<dbReference type="Pfam" id="PF07507">
    <property type="entry name" value="WavE"/>
    <property type="match status" value="1"/>
</dbReference>
<dbReference type="STRING" id="1267423.SAMN05216290_0959"/>
<reference evidence="2" key="1">
    <citation type="submission" date="2016-10" db="EMBL/GenBank/DDBJ databases">
        <authorList>
            <person name="Varghese N."/>
            <person name="Submissions S."/>
        </authorList>
    </citation>
    <scope>NUCLEOTIDE SEQUENCE [LARGE SCALE GENOMIC DNA]</scope>
    <source>
        <strain evidence="2">CGMCC 1.12402</strain>
    </source>
</reference>
<sequence>MISFIIQGPYFKRKGQTTTHFALKLRALNPDCEIIFSTWEGEEVENENAFDKIIYNVDPGSSGININGKGINADRQLVSTLNGLKEATKPYCIKLRSDCLILKPEILDLLKKHCDRYSMRHDDNEIAIFKNKVAVSNVTTKYPKLSTDPCFHLSDWFYFGLKEDLIDLLDILPYKQAGYDNNPTSRTTVAPEQHIIISWLKKHKLWQPVFENSVEKHQEVLHNNFVIISYNQLGLKCYKFGYHLPIGTNGFLSYTKFDFAKEYSAYFKIGHQTQLSGIEELQNSSIKGYHWLRFRLIRMAIWLRRSLKKR</sequence>
<evidence type="ECO:0000313" key="1">
    <source>
        <dbReference type="EMBL" id="SEV96610.1"/>
    </source>
</evidence>
<dbReference type="InterPro" id="IPR011122">
    <property type="entry name" value="WavE"/>
</dbReference>
<proteinExistence type="predicted"/>
<dbReference type="OrthoDB" id="6555763at2"/>
<keyword evidence="2" id="KW-1185">Reference proteome</keyword>